<feature type="compositionally biased region" description="Basic and acidic residues" evidence="1">
    <location>
        <begin position="32"/>
        <end position="43"/>
    </location>
</feature>
<evidence type="ECO:0000313" key="2">
    <source>
        <dbReference type="EMBL" id="KAF2087125.1"/>
    </source>
</evidence>
<feature type="region of interest" description="Disordered" evidence="1">
    <location>
        <begin position="1"/>
        <end position="53"/>
    </location>
</feature>
<dbReference type="OrthoDB" id="2367685at2759"/>
<feature type="compositionally biased region" description="Basic and acidic residues" evidence="1">
    <location>
        <begin position="156"/>
        <end position="176"/>
    </location>
</feature>
<organism evidence="2 3">
    <name type="scientific">Saccharata proteae CBS 121410</name>
    <dbReference type="NCBI Taxonomy" id="1314787"/>
    <lineage>
        <taxon>Eukaryota</taxon>
        <taxon>Fungi</taxon>
        <taxon>Dikarya</taxon>
        <taxon>Ascomycota</taxon>
        <taxon>Pezizomycotina</taxon>
        <taxon>Dothideomycetes</taxon>
        <taxon>Dothideomycetes incertae sedis</taxon>
        <taxon>Botryosphaeriales</taxon>
        <taxon>Saccharataceae</taxon>
        <taxon>Saccharata</taxon>
    </lineage>
</organism>
<evidence type="ECO:0008006" key="4">
    <source>
        <dbReference type="Google" id="ProtNLM"/>
    </source>
</evidence>
<evidence type="ECO:0000313" key="3">
    <source>
        <dbReference type="Proteomes" id="UP000799776"/>
    </source>
</evidence>
<accession>A0A9P4HXN3</accession>
<dbReference type="Gene3D" id="2.20.70.10">
    <property type="match status" value="1"/>
</dbReference>
<name>A0A9P4HXN3_9PEZI</name>
<feature type="region of interest" description="Disordered" evidence="1">
    <location>
        <begin position="85"/>
        <end position="176"/>
    </location>
</feature>
<comment type="caution">
    <text evidence="2">The sequence shown here is derived from an EMBL/GenBank/DDBJ whole genome shotgun (WGS) entry which is preliminary data.</text>
</comment>
<proteinExistence type="predicted"/>
<reference evidence="2" key="1">
    <citation type="journal article" date="2020" name="Stud. Mycol.">
        <title>101 Dothideomycetes genomes: a test case for predicting lifestyles and emergence of pathogens.</title>
        <authorList>
            <person name="Haridas S."/>
            <person name="Albert R."/>
            <person name="Binder M."/>
            <person name="Bloem J."/>
            <person name="Labutti K."/>
            <person name="Salamov A."/>
            <person name="Andreopoulos B."/>
            <person name="Baker S."/>
            <person name="Barry K."/>
            <person name="Bills G."/>
            <person name="Bluhm B."/>
            <person name="Cannon C."/>
            <person name="Castanera R."/>
            <person name="Culley D."/>
            <person name="Daum C."/>
            <person name="Ezra D."/>
            <person name="Gonzalez J."/>
            <person name="Henrissat B."/>
            <person name="Kuo A."/>
            <person name="Liang C."/>
            <person name="Lipzen A."/>
            <person name="Lutzoni F."/>
            <person name="Magnuson J."/>
            <person name="Mondo S."/>
            <person name="Nolan M."/>
            <person name="Ohm R."/>
            <person name="Pangilinan J."/>
            <person name="Park H.-J."/>
            <person name="Ramirez L."/>
            <person name="Alfaro M."/>
            <person name="Sun H."/>
            <person name="Tritt A."/>
            <person name="Yoshinaga Y."/>
            <person name="Zwiers L.-H."/>
            <person name="Turgeon B."/>
            <person name="Goodwin S."/>
            <person name="Spatafora J."/>
            <person name="Crous P."/>
            <person name="Grigoriev I."/>
        </authorList>
    </citation>
    <scope>NUCLEOTIDE SEQUENCE</scope>
    <source>
        <strain evidence="2">CBS 121410</strain>
    </source>
</reference>
<dbReference type="AlphaFoldDB" id="A0A9P4HXN3"/>
<sequence>MSDAPPTYEAAVGSSSSSSNAPQHQTRNGIPPERRRSMEDEARPLPSGWIRQYDPQNHHQFFVDTNKEPPRSIWHHPYDDEQYLHTLSPAEREQVTRLHRSVSLKDIEAESSDDDDHHHHNNKTSKKADSKAAAANQDPNYADVKGLHKFGRKIKDRVTHSTHQEREASREKRAREEQAAYQAHLAARRAMSRALETGQPQFLGKDRQGRDLYIEPPNGPTVPSGAYGYNPYSSGVYANSNARFLRPDYPYSRPYGAGWGT</sequence>
<protein>
    <recommendedName>
        <fullName evidence="4">WW domain-containing protein</fullName>
    </recommendedName>
</protein>
<dbReference type="Proteomes" id="UP000799776">
    <property type="component" value="Unassembled WGS sequence"/>
</dbReference>
<keyword evidence="3" id="KW-1185">Reference proteome</keyword>
<gene>
    <name evidence="2" type="ORF">K490DRAFT_57195</name>
</gene>
<evidence type="ECO:0000256" key="1">
    <source>
        <dbReference type="SAM" id="MobiDB-lite"/>
    </source>
</evidence>
<dbReference type="EMBL" id="ML978721">
    <property type="protein sequence ID" value="KAF2087125.1"/>
    <property type="molecule type" value="Genomic_DNA"/>
</dbReference>